<dbReference type="GeneID" id="5542443"/>
<evidence type="ECO:0000313" key="1">
    <source>
        <dbReference type="EMBL" id="EDO14449.1"/>
    </source>
</evidence>
<dbReference type="RefSeq" id="XP_001642307.1">
    <property type="nucleotide sequence ID" value="XM_001642257.1"/>
</dbReference>
<keyword evidence="2" id="KW-1185">Reference proteome</keyword>
<organism evidence="2">
    <name type="scientific">Vanderwaltozyma polyspora (strain ATCC 22028 / DSM 70294 / BCRC 21397 / CBS 2163 / NBRC 10782 / NRRL Y-8283 / UCD 57-17)</name>
    <name type="common">Kluyveromyces polysporus</name>
    <dbReference type="NCBI Taxonomy" id="436907"/>
    <lineage>
        <taxon>Eukaryota</taxon>
        <taxon>Fungi</taxon>
        <taxon>Dikarya</taxon>
        <taxon>Ascomycota</taxon>
        <taxon>Saccharomycotina</taxon>
        <taxon>Saccharomycetes</taxon>
        <taxon>Saccharomycetales</taxon>
        <taxon>Saccharomycetaceae</taxon>
        <taxon>Vanderwaltozyma</taxon>
    </lineage>
</organism>
<reference evidence="1 2" key="1">
    <citation type="journal article" date="2007" name="Proc. Natl. Acad. Sci. U.S.A.">
        <title>Independent sorting-out of thousands of duplicated gene pairs in two yeast species descended from a whole-genome duplication.</title>
        <authorList>
            <person name="Scannell D.R."/>
            <person name="Frank A.C."/>
            <person name="Conant G.C."/>
            <person name="Byrne K.P."/>
            <person name="Woolfit M."/>
            <person name="Wolfe K.H."/>
        </authorList>
    </citation>
    <scope>NUCLEOTIDE SEQUENCE [LARGE SCALE GENOMIC DNA]</scope>
    <source>
        <strain evidence="2">ATCC 22028 / DSM 70294 / BCRC 21397 / CBS 2163 / NBRC 10782 / NRRL Y-8283 / UCD 57-17</strain>
    </source>
</reference>
<sequence length="116" mass="12141">MINEIGIPPNTPFYPSMSVVTRPVADIHTDPIRAQLKSNPNPSFNSLPPTWFPAGIPVGQIALPPPSSPLPIESLGSAAVSHSVLSQGYLTSSSDALSVLPPINASPLDFPLFAVC</sequence>
<evidence type="ECO:0000313" key="2">
    <source>
        <dbReference type="Proteomes" id="UP000000267"/>
    </source>
</evidence>
<name>A7TTF8_VANPO</name>
<gene>
    <name evidence="1" type="ORF">Kpol_248p2</name>
</gene>
<dbReference type="AlphaFoldDB" id="A7TTF8"/>
<proteinExistence type="predicted"/>
<dbReference type="InParanoid" id="A7TTF8"/>
<dbReference type="Proteomes" id="UP000000267">
    <property type="component" value="Unassembled WGS sequence"/>
</dbReference>
<dbReference type="KEGG" id="vpo:Kpol_248p2"/>
<dbReference type="HOGENOM" id="CLU_2098670_0_0_1"/>
<dbReference type="EMBL" id="DS480567">
    <property type="protein sequence ID" value="EDO14449.1"/>
    <property type="molecule type" value="Genomic_DNA"/>
</dbReference>
<protein>
    <submittedName>
        <fullName evidence="1">Tkp5 protein</fullName>
    </submittedName>
</protein>
<accession>A7TTF8</accession>